<gene>
    <name evidence="2" type="ORF">GEU84_016635</name>
</gene>
<dbReference type="InterPro" id="IPR006311">
    <property type="entry name" value="TAT_signal"/>
</dbReference>
<dbReference type="PROSITE" id="PS51318">
    <property type="entry name" value="TAT"/>
    <property type="match status" value="1"/>
</dbReference>
<accession>A0A8X8KS49</accession>
<dbReference type="AlphaFoldDB" id="A0A8X8KS49"/>
<sequence>MPNDMFFPAVMTRRAFGTGLVMTAAAVAMPWQAQALTVDDARALVNKAIGEVNATISSGKSEQAMFGDFERIFSRYADVPTIARSALGVAARSASAGQMREFTQAYQGYISRKYGRRFREFIGGTIEVTDARPLKSYFEVISVAYLRGESPFDLRWHVADKSGKDLFFNIIIEGVNMLASERTEVGALLDRRNGDINALIADLKTA</sequence>
<dbReference type="RefSeq" id="WP_152828175.1">
    <property type="nucleotide sequence ID" value="NZ_WHUT02000011.1"/>
</dbReference>
<reference evidence="2" key="1">
    <citation type="submission" date="2020-05" db="EMBL/GenBank/DDBJ databases">
        <title>Fertoebacter nigrum gen. nov., sp. nov., a new member of the family Rhodobacteraceae.</title>
        <authorList>
            <person name="Szuroczki S."/>
            <person name="Abbaszade G."/>
            <person name="Buni D."/>
            <person name="Schumann P."/>
            <person name="Toth E."/>
        </authorList>
    </citation>
    <scope>NUCLEOTIDE SEQUENCE</scope>
    <source>
        <strain evidence="2">RG-N-1a</strain>
    </source>
</reference>
<evidence type="ECO:0000313" key="2">
    <source>
        <dbReference type="EMBL" id="NUB46027.1"/>
    </source>
</evidence>
<dbReference type="PANTHER" id="PTHR36573">
    <property type="entry name" value="INTERMEMBRANE PHOSPHOLIPID TRANSPORT SYSTEM BINDING PROTEIN MLAC"/>
    <property type="match status" value="1"/>
</dbReference>
<feature type="signal peptide" evidence="1">
    <location>
        <begin position="1"/>
        <end position="35"/>
    </location>
</feature>
<keyword evidence="3" id="KW-1185">Reference proteome</keyword>
<name>A0A8X8KS49_9RHOB</name>
<dbReference type="Proteomes" id="UP000484076">
    <property type="component" value="Unassembled WGS sequence"/>
</dbReference>
<dbReference type="InterPro" id="IPR042245">
    <property type="entry name" value="Tgt2/MlaC_sf"/>
</dbReference>
<dbReference type="PANTHER" id="PTHR36573:SF1">
    <property type="entry name" value="INTERMEMBRANE PHOSPHOLIPID TRANSPORT SYSTEM BINDING PROTEIN MLAC"/>
    <property type="match status" value="1"/>
</dbReference>
<feature type="chain" id="PRO_5036501311" evidence="1">
    <location>
        <begin position="36"/>
        <end position="206"/>
    </location>
</feature>
<dbReference type="Gene3D" id="3.10.450.710">
    <property type="entry name" value="Tgt2/MlaC"/>
    <property type="match status" value="1"/>
</dbReference>
<organism evidence="2 3">
    <name type="scientific">Fertoeibacter niger</name>
    <dbReference type="NCBI Taxonomy" id="2656921"/>
    <lineage>
        <taxon>Bacteria</taxon>
        <taxon>Pseudomonadati</taxon>
        <taxon>Pseudomonadota</taxon>
        <taxon>Alphaproteobacteria</taxon>
        <taxon>Rhodobacterales</taxon>
        <taxon>Paracoccaceae</taxon>
        <taxon>Fertoeibacter</taxon>
    </lineage>
</organism>
<proteinExistence type="predicted"/>
<evidence type="ECO:0000256" key="1">
    <source>
        <dbReference type="SAM" id="SignalP"/>
    </source>
</evidence>
<protein>
    <submittedName>
        <fullName evidence="2">ABC transporter substrate-binding protein</fullName>
    </submittedName>
</protein>
<dbReference type="Pfam" id="PF05494">
    <property type="entry name" value="MlaC"/>
    <property type="match status" value="1"/>
</dbReference>
<evidence type="ECO:0000313" key="3">
    <source>
        <dbReference type="Proteomes" id="UP000484076"/>
    </source>
</evidence>
<dbReference type="EMBL" id="WHUT02000011">
    <property type="protein sequence ID" value="NUB46027.1"/>
    <property type="molecule type" value="Genomic_DNA"/>
</dbReference>
<keyword evidence="1" id="KW-0732">Signal</keyword>
<dbReference type="InterPro" id="IPR008869">
    <property type="entry name" value="MlaC/ttg2D"/>
</dbReference>
<comment type="caution">
    <text evidence="2">The sequence shown here is derived from an EMBL/GenBank/DDBJ whole genome shotgun (WGS) entry which is preliminary data.</text>
</comment>